<name>A0A1Y2IPQ0_TRAC3</name>
<dbReference type="Proteomes" id="UP000193067">
    <property type="component" value="Unassembled WGS sequence"/>
</dbReference>
<dbReference type="EMBL" id="KZ084102">
    <property type="protein sequence ID" value="OSD03110.1"/>
    <property type="molecule type" value="Genomic_DNA"/>
</dbReference>
<accession>A0A1Y2IPQ0</accession>
<proteinExistence type="predicted"/>
<evidence type="ECO:0000313" key="2">
    <source>
        <dbReference type="Proteomes" id="UP000193067"/>
    </source>
</evidence>
<dbReference type="AlphaFoldDB" id="A0A1Y2IPQ0"/>
<keyword evidence="2" id="KW-1185">Reference proteome</keyword>
<evidence type="ECO:0000313" key="1">
    <source>
        <dbReference type="EMBL" id="OSD03110.1"/>
    </source>
</evidence>
<gene>
    <name evidence="1" type="ORF">PYCCODRAFT_296345</name>
</gene>
<sequence length="149" mass="16487">MTRFVYTQMAKAKFLTATAFNALRATPCRAQWTLALSIGWAQADANWTRGGCGPLAETLRSLVLIADTAVKESPVQQISVQGQTQAQESIGISSESQAARMDATCIMIRVSVNNVKNFHRRWISRSQHAVTMLPMVSRSEQNLKAFGLW</sequence>
<protein>
    <submittedName>
        <fullName evidence="1">Uncharacterized protein</fullName>
    </submittedName>
</protein>
<organism evidence="1 2">
    <name type="scientific">Trametes coccinea (strain BRFM310)</name>
    <name type="common">Pycnoporus coccineus</name>
    <dbReference type="NCBI Taxonomy" id="1353009"/>
    <lineage>
        <taxon>Eukaryota</taxon>
        <taxon>Fungi</taxon>
        <taxon>Dikarya</taxon>
        <taxon>Basidiomycota</taxon>
        <taxon>Agaricomycotina</taxon>
        <taxon>Agaricomycetes</taxon>
        <taxon>Polyporales</taxon>
        <taxon>Polyporaceae</taxon>
        <taxon>Trametes</taxon>
    </lineage>
</organism>
<reference evidence="1 2" key="1">
    <citation type="journal article" date="2015" name="Biotechnol. Biofuels">
        <title>Enhanced degradation of softwood versus hardwood by the white-rot fungus Pycnoporus coccineus.</title>
        <authorList>
            <person name="Couturier M."/>
            <person name="Navarro D."/>
            <person name="Chevret D."/>
            <person name="Henrissat B."/>
            <person name="Piumi F."/>
            <person name="Ruiz-Duenas F.J."/>
            <person name="Martinez A.T."/>
            <person name="Grigoriev I.V."/>
            <person name="Riley R."/>
            <person name="Lipzen A."/>
            <person name="Berrin J.G."/>
            <person name="Master E.R."/>
            <person name="Rosso M.N."/>
        </authorList>
    </citation>
    <scope>NUCLEOTIDE SEQUENCE [LARGE SCALE GENOMIC DNA]</scope>
    <source>
        <strain evidence="1 2">BRFM310</strain>
    </source>
</reference>